<dbReference type="Proteomes" id="UP001457282">
    <property type="component" value="Unassembled WGS sequence"/>
</dbReference>
<reference evidence="1 2" key="1">
    <citation type="journal article" date="2023" name="G3 (Bethesda)">
        <title>A chromosome-length genome assembly and annotation of blackberry (Rubus argutus, cv. 'Hillquist').</title>
        <authorList>
            <person name="Bruna T."/>
            <person name="Aryal R."/>
            <person name="Dudchenko O."/>
            <person name="Sargent D.J."/>
            <person name="Mead D."/>
            <person name="Buti M."/>
            <person name="Cavallini A."/>
            <person name="Hytonen T."/>
            <person name="Andres J."/>
            <person name="Pham M."/>
            <person name="Weisz D."/>
            <person name="Mascagni F."/>
            <person name="Usai G."/>
            <person name="Natali L."/>
            <person name="Bassil N."/>
            <person name="Fernandez G.E."/>
            <person name="Lomsadze A."/>
            <person name="Armour M."/>
            <person name="Olukolu B."/>
            <person name="Poorten T."/>
            <person name="Britton C."/>
            <person name="Davik J."/>
            <person name="Ashrafi H."/>
            <person name="Aiden E.L."/>
            <person name="Borodovsky M."/>
            <person name="Worthington M."/>
        </authorList>
    </citation>
    <scope>NUCLEOTIDE SEQUENCE [LARGE SCALE GENOMIC DNA]</scope>
    <source>
        <strain evidence="1">PI 553951</strain>
    </source>
</reference>
<evidence type="ECO:0000313" key="1">
    <source>
        <dbReference type="EMBL" id="KAK9938800.1"/>
    </source>
</evidence>
<evidence type="ECO:0000313" key="2">
    <source>
        <dbReference type="Proteomes" id="UP001457282"/>
    </source>
</evidence>
<organism evidence="1 2">
    <name type="scientific">Rubus argutus</name>
    <name type="common">Southern blackberry</name>
    <dbReference type="NCBI Taxonomy" id="59490"/>
    <lineage>
        <taxon>Eukaryota</taxon>
        <taxon>Viridiplantae</taxon>
        <taxon>Streptophyta</taxon>
        <taxon>Embryophyta</taxon>
        <taxon>Tracheophyta</taxon>
        <taxon>Spermatophyta</taxon>
        <taxon>Magnoliopsida</taxon>
        <taxon>eudicotyledons</taxon>
        <taxon>Gunneridae</taxon>
        <taxon>Pentapetalae</taxon>
        <taxon>rosids</taxon>
        <taxon>fabids</taxon>
        <taxon>Rosales</taxon>
        <taxon>Rosaceae</taxon>
        <taxon>Rosoideae</taxon>
        <taxon>Rosoideae incertae sedis</taxon>
        <taxon>Rubus</taxon>
    </lineage>
</organism>
<protein>
    <recommendedName>
        <fullName evidence="3">Reverse transcriptase</fullName>
    </recommendedName>
</protein>
<dbReference type="AlphaFoldDB" id="A0AAW1XRW7"/>
<keyword evidence="2" id="KW-1185">Reference proteome</keyword>
<evidence type="ECO:0008006" key="3">
    <source>
        <dbReference type="Google" id="ProtNLM"/>
    </source>
</evidence>
<dbReference type="EMBL" id="JBEDUW010000003">
    <property type="protein sequence ID" value="KAK9938800.1"/>
    <property type="molecule type" value="Genomic_DNA"/>
</dbReference>
<comment type="caution">
    <text evidence="1">The sequence shown here is derived from an EMBL/GenBank/DDBJ whole genome shotgun (WGS) entry which is preliminary data.</text>
</comment>
<gene>
    <name evidence="1" type="ORF">M0R45_015520</name>
</gene>
<name>A0AAW1XRW7_RUBAR</name>
<accession>A0AAW1XRW7</accession>
<proteinExistence type="predicted"/>
<sequence length="235" mass="27242">MRVTEETCSMVIEQAWSQHGGGQILDKMNLVAGKLKAWEREKFGYVWRSIVELGKELDAIQRQDVFDQVMQRRSVVEEKLDAILQREIMWSQCSRVNWLQYSDRNTTFFHQFAKHRGKVNKIEGILGEDNRWRTRQEEIGCVFLNYFRQLFTTGGGGFNQDIFDVVFCRFSADQALFLTRDYTRGEIESALKDIGSMKALGPDGMPPLFYQKYWTVVGIEVVEACLSVLKGQSRV</sequence>